<dbReference type="AlphaFoldDB" id="A0A934S8F5"/>
<accession>A0A934S8F5</accession>
<name>A0A934S8F5_9BACT</name>
<organism evidence="1 2">
    <name type="scientific">Luteolibacter pohnpeiensis</name>
    <dbReference type="NCBI Taxonomy" id="454153"/>
    <lineage>
        <taxon>Bacteria</taxon>
        <taxon>Pseudomonadati</taxon>
        <taxon>Verrucomicrobiota</taxon>
        <taxon>Verrucomicrobiia</taxon>
        <taxon>Verrucomicrobiales</taxon>
        <taxon>Verrucomicrobiaceae</taxon>
        <taxon>Luteolibacter</taxon>
    </lineage>
</organism>
<evidence type="ECO:0000313" key="2">
    <source>
        <dbReference type="Proteomes" id="UP000603141"/>
    </source>
</evidence>
<evidence type="ECO:0008006" key="3">
    <source>
        <dbReference type="Google" id="ProtNLM"/>
    </source>
</evidence>
<sequence length="172" mass="19642">MSCLIQGGHILELSEWVAVLSSTVSFATLTIVILELRLGRLQSKASALIEVHGKIERLVAIGLDKPELLEAISIGPPEKEALRSYLQLWLNQIELTYRLRAFGLYSKPYWESMELDISDFMTLPQMQTHWSNHCQYYPHDFREFLEKCQKQAFEAEPQTAEAPPETTQASTT</sequence>
<comment type="caution">
    <text evidence="1">The sequence shown here is derived from an EMBL/GenBank/DDBJ whole genome shotgun (WGS) entry which is preliminary data.</text>
</comment>
<dbReference type="Proteomes" id="UP000603141">
    <property type="component" value="Unassembled WGS sequence"/>
</dbReference>
<keyword evidence="2" id="KW-1185">Reference proteome</keyword>
<evidence type="ECO:0000313" key="1">
    <source>
        <dbReference type="EMBL" id="MBK1884681.1"/>
    </source>
</evidence>
<reference evidence="1" key="1">
    <citation type="submission" date="2021-01" db="EMBL/GenBank/DDBJ databases">
        <title>Modified the classification status of verrucomicrobia.</title>
        <authorList>
            <person name="Feng X."/>
        </authorList>
    </citation>
    <scope>NUCLEOTIDE SEQUENCE</scope>
    <source>
        <strain evidence="1">KCTC 22041</strain>
    </source>
</reference>
<protein>
    <recommendedName>
        <fullName evidence="3">DUF4760 domain-containing protein</fullName>
    </recommendedName>
</protein>
<dbReference type="EMBL" id="JAENIJ010000074">
    <property type="protein sequence ID" value="MBK1884681.1"/>
    <property type="molecule type" value="Genomic_DNA"/>
</dbReference>
<gene>
    <name evidence="1" type="ORF">JIN85_19880</name>
</gene>
<proteinExistence type="predicted"/>